<sequence length="383" mass="39441">MSNDPFGLVGLTYDDVLLLPNATDVIPSEVDTSAPLTKNITLKMPILSAAMDTVTESRMAIAMATLGGLGVIHRNLSIEDQAQHVAAVKAAPSGEVDPDVATLDPAGRLRVGAAIGYWGDAWERALALANAGVDVLFVDTANGEAALALEMIAKIKAAPEFAGVDVIGGNIATTEGAQALIDAGADGVKVGVGPGSICTTRIVAGIGVPQVTAVYLASLAAKPAGVPLIADGGLTHSGDIGKAIVAGASTVMLGGLLSGTDETPGETYQINGVSFKSYRGMGSLGAMSSRGRVSYSKDRYFQADVKSDEKIVPEGIEGQVQSKGPVEAVLYQLTGGLHQTMFYTGARTIAELAERGRFVRITSAGLRESHPHDVQITVKAPNY</sequence>
<evidence type="ECO:0000313" key="11">
    <source>
        <dbReference type="Proteomes" id="UP001235966"/>
    </source>
</evidence>
<dbReference type="SUPFAM" id="SSF51412">
    <property type="entry name" value="Inosine monophosphate dehydrogenase (IMPDH)"/>
    <property type="match status" value="1"/>
</dbReference>
<keyword evidence="6 10" id="KW-0560">Oxidoreductase</keyword>
<keyword evidence="4" id="KW-0658">Purine biosynthesis</keyword>
<evidence type="ECO:0000259" key="9">
    <source>
        <dbReference type="Pfam" id="PF00478"/>
    </source>
</evidence>
<gene>
    <name evidence="10" type="ORF">J2S49_001506</name>
</gene>
<keyword evidence="7" id="KW-0520">NAD</keyword>
<accession>A0ABT9NCJ1</accession>
<dbReference type="EC" id="1.1.1.205" evidence="10"/>
<proteinExistence type="inferred from homology"/>
<evidence type="ECO:0000256" key="7">
    <source>
        <dbReference type="ARBA" id="ARBA00023027"/>
    </source>
</evidence>
<dbReference type="Pfam" id="PF00478">
    <property type="entry name" value="IMPDH"/>
    <property type="match status" value="1"/>
</dbReference>
<evidence type="ECO:0000256" key="5">
    <source>
        <dbReference type="ARBA" id="ARBA00022958"/>
    </source>
</evidence>
<evidence type="ECO:0000256" key="3">
    <source>
        <dbReference type="ARBA" id="ARBA00022749"/>
    </source>
</evidence>
<dbReference type="PANTHER" id="PTHR11911:SF111">
    <property type="entry name" value="INOSINE-5'-MONOPHOSPHATE DEHYDROGENASE"/>
    <property type="match status" value="1"/>
</dbReference>
<evidence type="ECO:0000256" key="4">
    <source>
        <dbReference type="ARBA" id="ARBA00022755"/>
    </source>
</evidence>
<evidence type="ECO:0000256" key="1">
    <source>
        <dbReference type="ARBA" id="ARBA00001958"/>
    </source>
</evidence>
<dbReference type="RefSeq" id="WP_278059435.1">
    <property type="nucleotide sequence ID" value="NZ_CP121247.1"/>
</dbReference>
<dbReference type="CDD" id="cd00381">
    <property type="entry name" value="IMPDH"/>
    <property type="match status" value="1"/>
</dbReference>
<evidence type="ECO:0000256" key="6">
    <source>
        <dbReference type="ARBA" id="ARBA00023002"/>
    </source>
</evidence>
<name>A0ABT9NCJ1_9ACTO</name>
<dbReference type="GO" id="GO:0003938">
    <property type="term" value="F:IMP dehydrogenase activity"/>
    <property type="evidence" value="ECO:0007669"/>
    <property type="project" value="UniProtKB-EC"/>
</dbReference>
<dbReference type="InterPro" id="IPR013785">
    <property type="entry name" value="Aldolase_TIM"/>
</dbReference>
<feature type="domain" description="IMP dehydrogenase/GMP reductase" evidence="9">
    <location>
        <begin position="10"/>
        <end position="372"/>
    </location>
</feature>
<dbReference type="InterPro" id="IPR001093">
    <property type="entry name" value="IMP_DH_GMPRt"/>
</dbReference>
<keyword evidence="11" id="KW-1185">Reference proteome</keyword>
<keyword evidence="5" id="KW-0630">Potassium</keyword>
<dbReference type="EMBL" id="JAUSQW010000001">
    <property type="protein sequence ID" value="MDP9801430.1"/>
    <property type="molecule type" value="Genomic_DNA"/>
</dbReference>
<protein>
    <submittedName>
        <fullName evidence="10">IMP dehydrogenase</fullName>
        <ecNumber evidence="10">1.1.1.205</ecNumber>
    </submittedName>
</protein>
<reference evidence="10 11" key="1">
    <citation type="submission" date="2023-07" db="EMBL/GenBank/DDBJ databases">
        <title>Sequencing the genomes of 1000 actinobacteria strains.</title>
        <authorList>
            <person name="Klenk H.-P."/>
        </authorList>
    </citation>
    <scope>NUCLEOTIDE SEQUENCE [LARGE SCALE GENOMIC DNA]</scope>
    <source>
        <strain evidence="10 11">DSM 102162</strain>
    </source>
</reference>
<keyword evidence="3" id="KW-0332">GMP biosynthesis</keyword>
<evidence type="ECO:0000256" key="2">
    <source>
        <dbReference type="ARBA" id="ARBA00005502"/>
    </source>
</evidence>
<dbReference type="Gene3D" id="3.20.20.70">
    <property type="entry name" value="Aldolase class I"/>
    <property type="match status" value="2"/>
</dbReference>
<dbReference type="Proteomes" id="UP001235966">
    <property type="component" value="Unassembled WGS sequence"/>
</dbReference>
<comment type="catalytic activity">
    <reaction evidence="8">
        <text>IMP + NAD(+) + H2O = XMP + NADH + H(+)</text>
        <dbReference type="Rhea" id="RHEA:11708"/>
        <dbReference type="ChEBI" id="CHEBI:15377"/>
        <dbReference type="ChEBI" id="CHEBI:15378"/>
        <dbReference type="ChEBI" id="CHEBI:57464"/>
        <dbReference type="ChEBI" id="CHEBI:57540"/>
        <dbReference type="ChEBI" id="CHEBI:57945"/>
        <dbReference type="ChEBI" id="CHEBI:58053"/>
        <dbReference type="EC" id="1.1.1.205"/>
    </reaction>
</comment>
<evidence type="ECO:0000256" key="8">
    <source>
        <dbReference type="ARBA" id="ARBA00048028"/>
    </source>
</evidence>
<dbReference type="InterPro" id="IPR005990">
    <property type="entry name" value="IMP_DH"/>
</dbReference>
<organism evidence="10 11">
    <name type="scientific">Arcanobacterium wilhelmae</name>
    <dbReference type="NCBI Taxonomy" id="1803177"/>
    <lineage>
        <taxon>Bacteria</taxon>
        <taxon>Bacillati</taxon>
        <taxon>Actinomycetota</taxon>
        <taxon>Actinomycetes</taxon>
        <taxon>Actinomycetales</taxon>
        <taxon>Actinomycetaceae</taxon>
        <taxon>Arcanobacterium</taxon>
    </lineage>
</organism>
<comment type="caution">
    <text evidence="10">The sequence shown here is derived from an EMBL/GenBank/DDBJ whole genome shotgun (WGS) entry which is preliminary data.</text>
</comment>
<evidence type="ECO:0000313" key="10">
    <source>
        <dbReference type="EMBL" id="MDP9801430.1"/>
    </source>
</evidence>
<dbReference type="PROSITE" id="PS00487">
    <property type="entry name" value="IMP_DH_GMP_RED"/>
    <property type="match status" value="1"/>
</dbReference>
<dbReference type="SMART" id="SM01240">
    <property type="entry name" value="IMPDH"/>
    <property type="match status" value="1"/>
</dbReference>
<dbReference type="PANTHER" id="PTHR11911">
    <property type="entry name" value="INOSINE-5-MONOPHOSPHATE DEHYDROGENASE RELATED"/>
    <property type="match status" value="1"/>
</dbReference>
<comment type="similarity">
    <text evidence="2">Belongs to the IMPDH/GMPR family.</text>
</comment>
<comment type="cofactor">
    <cofactor evidence="1">
        <name>K(+)</name>
        <dbReference type="ChEBI" id="CHEBI:29103"/>
    </cofactor>
</comment>
<dbReference type="InterPro" id="IPR015875">
    <property type="entry name" value="IMP_DH/GMP_Rdtase_CS"/>
</dbReference>